<dbReference type="InterPro" id="IPR000403">
    <property type="entry name" value="PI3/4_kinase_cat_dom"/>
</dbReference>
<evidence type="ECO:0000259" key="14">
    <source>
        <dbReference type="PROSITE" id="PS51546"/>
    </source>
</evidence>
<dbReference type="PROSITE" id="PS51547">
    <property type="entry name" value="C2_PI3K"/>
    <property type="match status" value="1"/>
</dbReference>
<dbReference type="Pfam" id="PF00794">
    <property type="entry name" value="PI3K_rbd"/>
    <property type="match status" value="1"/>
</dbReference>
<dbReference type="InterPro" id="IPR001263">
    <property type="entry name" value="PI3K_accessory_dom"/>
</dbReference>
<dbReference type="PROSITE" id="PS51546">
    <property type="entry name" value="PI3K_RBD"/>
    <property type="match status" value="1"/>
</dbReference>
<feature type="region of interest" description="Disordered" evidence="9">
    <location>
        <begin position="294"/>
        <end position="321"/>
    </location>
</feature>
<proteinExistence type="inferred from homology"/>
<dbReference type="SUPFAM" id="SSF54236">
    <property type="entry name" value="Ubiquitin-like"/>
    <property type="match status" value="1"/>
</dbReference>
<feature type="domain" description="PIK helical" evidence="13">
    <location>
        <begin position="1080"/>
        <end position="1259"/>
    </location>
</feature>
<dbReference type="Gene3D" id="3.30.1010.10">
    <property type="entry name" value="Phosphatidylinositol 3-kinase Catalytic Subunit, Chain A, domain 4"/>
    <property type="match status" value="1"/>
</dbReference>
<evidence type="ECO:0000259" key="10">
    <source>
        <dbReference type="PROSITE" id="PS50004"/>
    </source>
</evidence>
<keyword evidence="3" id="KW-0418">Kinase</keyword>
<feature type="domain" description="PI3K-RBD" evidence="14">
    <location>
        <begin position="571"/>
        <end position="665"/>
    </location>
</feature>
<dbReference type="GO" id="GO:0016303">
    <property type="term" value="F:1-phosphatidylinositol-3-kinase activity"/>
    <property type="evidence" value="ECO:0007669"/>
    <property type="project" value="UniProtKB-EC"/>
</dbReference>
<name>A0A813TS21_9BILA</name>
<dbReference type="Gene3D" id="3.10.20.90">
    <property type="entry name" value="Phosphatidylinositol 3-kinase Catalytic Subunit, Chain A, domain 1"/>
    <property type="match status" value="1"/>
</dbReference>
<dbReference type="InterPro" id="IPR011009">
    <property type="entry name" value="Kinase-like_dom_sf"/>
</dbReference>
<dbReference type="GO" id="GO:0005737">
    <property type="term" value="C:cytoplasm"/>
    <property type="evidence" value="ECO:0007669"/>
    <property type="project" value="TreeGrafter"/>
</dbReference>
<feature type="domain" description="PI3K/PI4K catalytic" evidence="12">
    <location>
        <begin position="1325"/>
        <end position="1601"/>
    </location>
</feature>
<dbReference type="InterPro" id="IPR002420">
    <property type="entry name" value="PI3K-type_C2_dom"/>
</dbReference>
<dbReference type="SMART" id="SM00239">
    <property type="entry name" value="C2"/>
    <property type="match status" value="1"/>
</dbReference>
<dbReference type="Gene3D" id="3.30.1520.10">
    <property type="entry name" value="Phox-like domain"/>
    <property type="match status" value="1"/>
</dbReference>
<evidence type="ECO:0000313" key="17">
    <source>
        <dbReference type="Proteomes" id="UP000663879"/>
    </source>
</evidence>
<dbReference type="InterPro" id="IPR036871">
    <property type="entry name" value="PX_dom_sf"/>
</dbReference>
<evidence type="ECO:0000256" key="4">
    <source>
        <dbReference type="ARBA" id="ARBA00022840"/>
    </source>
</evidence>
<dbReference type="FunFam" id="3.30.1010.10:FF:000001">
    <property type="entry name" value="Phosphatidylinositol 4-phosphate 3-kinase C2 domain-containing subunit beta"/>
    <property type="match status" value="1"/>
</dbReference>
<accession>A0A813TS21</accession>
<dbReference type="InterPro" id="IPR002816">
    <property type="entry name" value="TraB/PrgY/GumN_fam"/>
</dbReference>
<dbReference type="GO" id="GO:0005524">
    <property type="term" value="F:ATP binding"/>
    <property type="evidence" value="ECO:0007669"/>
    <property type="project" value="UniProtKB-KW"/>
</dbReference>
<evidence type="ECO:0000256" key="8">
    <source>
        <dbReference type="PROSITE-ProRule" id="PRU00880"/>
    </source>
</evidence>
<feature type="region of interest" description="Disordered" evidence="9">
    <location>
        <begin position="399"/>
        <end position="426"/>
    </location>
</feature>
<feature type="compositionally biased region" description="Polar residues" evidence="9">
    <location>
        <begin position="400"/>
        <end position="426"/>
    </location>
</feature>
<feature type="domain" description="C2" evidence="10">
    <location>
        <begin position="1781"/>
        <end position="1901"/>
    </location>
</feature>
<evidence type="ECO:0008006" key="18">
    <source>
        <dbReference type="Google" id="ProtNLM"/>
    </source>
</evidence>
<dbReference type="GO" id="GO:0035005">
    <property type="term" value="F:1-phosphatidylinositol-4-phosphate 3-kinase activity"/>
    <property type="evidence" value="ECO:0007669"/>
    <property type="project" value="UniProtKB-EC"/>
</dbReference>
<dbReference type="PROSITE" id="PS50290">
    <property type="entry name" value="PI3_4_KINASE_3"/>
    <property type="match status" value="1"/>
</dbReference>
<evidence type="ECO:0000256" key="7">
    <source>
        <dbReference type="ARBA" id="ARBA00029297"/>
    </source>
</evidence>
<organism evidence="16 17">
    <name type="scientific">Brachionus calyciflorus</name>
    <dbReference type="NCBI Taxonomy" id="104777"/>
    <lineage>
        <taxon>Eukaryota</taxon>
        <taxon>Metazoa</taxon>
        <taxon>Spiralia</taxon>
        <taxon>Gnathifera</taxon>
        <taxon>Rotifera</taxon>
        <taxon>Eurotatoria</taxon>
        <taxon>Monogononta</taxon>
        <taxon>Pseudotrocha</taxon>
        <taxon>Ploima</taxon>
        <taxon>Brachionidae</taxon>
        <taxon>Brachionus</taxon>
    </lineage>
</organism>
<evidence type="ECO:0000256" key="5">
    <source>
        <dbReference type="ARBA" id="ARBA00023098"/>
    </source>
</evidence>
<keyword evidence="1" id="KW-0808">Transferase</keyword>
<evidence type="ECO:0000259" key="15">
    <source>
        <dbReference type="PROSITE" id="PS51547"/>
    </source>
</evidence>
<dbReference type="InterPro" id="IPR016024">
    <property type="entry name" value="ARM-type_fold"/>
</dbReference>
<evidence type="ECO:0000259" key="13">
    <source>
        <dbReference type="PROSITE" id="PS51545"/>
    </source>
</evidence>
<dbReference type="FunFam" id="1.10.1070.11:FF:000001">
    <property type="entry name" value="Phosphatidylinositol 4,5-bisphosphate 3-kinase catalytic subunit"/>
    <property type="match status" value="1"/>
</dbReference>
<dbReference type="PROSITE" id="PS00916">
    <property type="entry name" value="PI3_4_KINASE_2"/>
    <property type="match status" value="1"/>
</dbReference>
<dbReference type="EMBL" id="CAJNOC010000885">
    <property type="protein sequence ID" value="CAF0813597.1"/>
    <property type="molecule type" value="Genomic_DNA"/>
</dbReference>
<dbReference type="PROSITE" id="PS51545">
    <property type="entry name" value="PIK_HELICAL"/>
    <property type="match status" value="1"/>
</dbReference>
<protein>
    <recommendedName>
        <fullName evidence="18">Phosphatidylinositol-4-phosphate 3-kinase</fullName>
    </recommendedName>
</protein>
<dbReference type="GO" id="GO:0016477">
    <property type="term" value="P:cell migration"/>
    <property type="evidence" value="ECO:0007669"/>
    <property type="project" value="TreeGrafter"/>
</dbReference>
<feature type="domain" description="PX" evidence="11">
    <location>
        <begin position="1635"/>
        <end position="1748"/>
    </location>
</feature>
<dbReference type="PANTHER" id="PTHR10048">
    <property type="entry name" value="PHOSPHATIDYLINOSITOL KINASE"/>
    <property type="match status" value="1"/>
</dbReference>
<evidence type="ECO:0000256" key="2">
    <source>
        <dbReference type="ARBA" id="ARBA00022741"/>
    </source>
</evidence>
<dbReference type="Pfam" id="PF00168">
    <property type="entry name" value="C2"/>
    <property type="match status" value="1"/>
</dbReference>
<dbReference type="GO" id="GO:0005886">
    <property type="term" value="C:plasma membrane"/>
    <property type="evidence" value="ECO:0007669"/>
    <property type="project" value="TreeGrafter"/>
</dbReference>
<dbReference type="Gene3D" id="1.10.1070.11">
    <property type="entry name" value="Phosphatidylinositol 3-/4-kinase, catalytic domain"/>
    <property type="match status" value="1"/>
</dbReference>
<dbReference type="GO" id="GO:0005942">
    <property type="term" value="C:phosphatidylinositol 3-kinase complex"/>
    <property type="evidence" value="ECO:0007669"/>
    <property type="project" value="TreeGrafter"/>
</dbReference>
<dbReference type="PROSITE" id="PS50195">
    <property type="entry name" value="PX"/>
    <property type="match status" value="1"/>
</dbReference>
<feature type="domain" description="C2 PI3K-type" evidence="15">
    <location>
        <begin position="864"/>
        <end position="1061"/>
    </location>
</feature>
<dbReference type="Gene3D" id="2.60.40.150">
    <property type="entry name" value="C2 domain"/>
    <property type="match status" value="2"/>
</dbReference>
<dbReference type="Pfam" id="PF00787">
    <property type="entry name" value="PX"/>
    <property type="match status" value="1"/>
</dbReference>
<dbReference type="InterPro" id="IPR000008">
    <property type="entry name" value="C2_dom"/>
</dbReference>
<dbReference type="Pfam" id="PF00613">
    <property type="entry name" value="PI3Ka"/>
    <property type="match status" value="1"/>
</dbReference>
<keyword evidence="2" id="KW-0547">Nucleotide-binding</keyword>
<dbReference type="SUPFAM" id="SSF49562">
    <property type="entry name" value="C2 domain (Calcium/lipid-binding domain, CaLB)"/>
    <property type="match status" value="2"/>
</dbReference>
<dbReference type="SMART" id="SM00145">
    <property type="entry name" value="PI3Ka"/>
    <property type="match status" value="1"/>
</dbReference>
<keyword evidence="4" id="KW-0067">ATP-binding</keyword>
<comment type="catalytic activity">
    <reaction evidence="7">
        <text>a 1,2-diacyl-sn-glycero-3-phospho-(1D-myo-inositol 4-phosphate) + ATP = a 1,2-diacyl-sn-glycero-3-phospho-(1D-myo-inositol-3,4-bisphosphate) + ADP + H(+)</text>
        <dbReference type="Rhea" id="RHEA:18373"/>
        <dbReference type="ChEBI" id="CHEBI:15378"/>
        <dbReference type="ChEBI" id="CHEBI:30616"/>
        <dbReference type="ChEBI" id="CHEBI:57658"/>
        <dbReference type="ChEBI" id="CHEBI:58178"/>
        <dbReference type="ChEBI" id="CHEBI:456216"/>
        <dbReference type="EC" id="2.7.1.154"/>
    </reaction>
    <physiologicalReaction direction="left-to-right" evidence="7">
        <dbReference type="Rhea" id="RHEA:18374"/>
    </physiologicalReaction>
</comment>
<dbReference type="SUPFAM" id="SSF64268">
    <property type="entry name" value="PX domain"/>
    <property type="match status" value="1"/>
</dbReference>
<dbReference type="OrthoDB" id="67688at2759"/>
<comment type="caution">
    <text evidence="16">The sequence shown here is derived from an EMBL/GenBank/DDBJ whole genome shotgun (WGS) entry which is preliminary data.</text>
</comment>
<evidence type="ECO:0000256" key="9">
    <source>
        <dbReference type="SAM" id="MobiDB-lite"/>
    </source>
</evidence>
<dbReference type="InterPro" id="IPR015433">
    <property type="entry name" value="PI3/4_kinase"/>
</dbReference>
<comment type="similarity">
    <text evidence="8">Belongs to the PI3/PI4-kinase family.</text>
</comment>
<reference evidence="16" key="1">
    <citation type="submission" date="2021-02" db="EMBL/GenBank/DDBJ databases">
        <authorList>
            <person name="Nowell W R."/>
        </authorList>
    </citation>
    <scope>NUCLEOTIDE SEQUENCE</scope>
    <source>
        <strain evidence="16">Ploen Becks lab</strain>
    </source>
</reference>
<dbReference type="GO" id="GO:0048015">
    <property type="term" value="P:phosphatidylinositol-mediated signaling"/>
    <property type="evidence" value="ECO:0007669"/>
    <property type="project" value="TreeGrafter"/>
</dbReference>
<keyword evidence="17" id="KW-1185">Reference proteome</keyword>
<dbReference type="SUPFAM" id="SSF56112">
    <property type="entry name" value="Protein kinase-like (PK-like)"/>
    <property type="match status" value="1"/>
</dbReference>
<evidence type="ECO:0000259" key="11">
    <source>
        <dbReference type="PROSITE" id="PS50195"/>
    </source>
</evidence>
<dbReference type="GO" id="GO:0035091">
    <property type="term" value="F:phosphatidylinositol binding"/>
    <property type="evidence" value="ECO:0007669"/>
    <property type="project" value="InterPro"/>
</dbReference>
<dbReference type="CDD" id="cd14726">
    <property type="entry name" value="TraB_PrgY-like"/>
    <property type="match status" value="1"/>
</dbReference>
<dbReference type="SMART" id="SM00146">
    <property type="entry name" value="PI3Kc"/>
    <property type="match status" value="1"/>
</dbReference>
<dbReference type="Pfam" id="PF01963">
    <property type="entry name" value="TraB_PrgY_gumN"/>
    <property type="match status" value="1"/>
</dbReference>
<dbReference type="GO" id="GO:0043491">
    <property type="term" value="P:phosphatidylinositol 3-kinase/protein kinase B signal transduction"/>
    <property type="evidence" value="ECO:0007669"/>
    <property type="project" value="TreeGrafter"/>
</dbReference>
<dbReference type="PROSITE" id="PS50004">
    <property type="entry name" value="C2"/>
    <property type="match status" value="1"/>
</dbReference>
<keyword evidence="5" id="KW-0443">Lipid metabolism</keyword>
<dbReference type="InterPro" id="IPR029071">
    <property type="entry name" value="Ubiquitin-like_domsf"/>
</dbReference>
<dbReference type="CDD" id="cd00864">
    <property type="entry name" value="PI3Ka"/>
    <property type="match status" value="1"/>
</dbReference>
<evidence type="ECO:0000256" key="6">
    <source>
        <dbReference type="ARBA" id="ARBA00023985"/>
    </source>
</evidence>
<sequence length="1904" mass="221454">MQDQVSESSNILILEGPLNGKVYLVGTAHFSIESQKEVADLIQKVKPNRIVIELCQARTGILKLDEETIIRESKEMNYNKLMKLIKESSAVHGLLNFLMINLYAKITKELGIAPGGEFRVANNEARKLENCEVILGDMPIKLTLNRGFNSLPWYRKLRLAWSLLTMKTDITKEDIEEMKNSDMIETLAKEFGATFPEFKRVLIDERDLYLTHSLKMASQPIPNEFVPEGFSPVNVVGVVGLGHCKGIKNNWNKDVDISHILESNKIVQKYNYAKYGKLFRYSMLIGFVSSKKQKQKMSNNSNNEKERLKPNRLSLPSSASTTSFLDNQNKYIHLEYHQKMQNILSRNPGNQHFLTPSPLSQTVPIHQINAFNLSYNNFNYPNNFNLSAPLNNNMDRPFLSNVSNSKNPEQTKQQIGNNRNSQNISQNDNLMIFDTNDEWSILDAFDPLRIQTNNHELQKKSNTKSLESIDKASVIEQQKESQNLDKKFQEIRIRSSTSLEPKQIIPKKIKENTNINPTPNPSITNSNCSNEIEKFSQQISLLKAQTDCDNQTKKLIVYSPTLDFLLSSSNNTNINITVRYFGDSKQSNTKRYQPLNIFVSLNSNVETLAYNVLNLFKIEDLNINKYLFKVHGLEEYLPYNSRLSELKYFYDCINENQEPVLILTEAKNANTILTEKNTKRLFKLNIQNLNQHQITKSKLESILKLIIYNYNLIEESIRNDESLERILNWIRNFIEKVNSLKMALFDIGHDLIEELLVKLDFYEKKLVQLSNSKYLNEKEPLIVNNLNYSYSIDSTNNTTNSKIDHLTKIVQELTRKSLEQIALFVKCACSSFYSDLQSDFVYEQLNLKNNVISKSKEIIEIIQADDKFAFYFRGISRLERLINRLNSTLGSGFELYLKFSVVYGTKILDKVNLKLDKLDKYNTRRNDRFIKLFKIQFDRVDLCVLPREACLFIQLFHTNTNTNQTSSNVYNNFLSCDNSLDKAIVISSKMPITGSSYSIHEEPSDKCLAWTSISIFDHEMILENEEYFLSMFDDIPEVTSVCCTASNIYSNKSPIVQIEFPKHEKLYKYPNVTYECSCKLKDFDKLSNDVKDKLINICNKSIVANKLTQYEKDLINENFASLNGIPYALSKVYLCLMSYDYSSIIHFYAFLKQCEPLGLAESIELLMPQFPDQELRKHAIKSIELNNDETILLYLPQLLEAIKYEKLNDSELVLMLLRMSNKSLRFAHRLYWMLREFLSRDRDFVLIRYQMLYDALKIFFNDEMIQEIDQEVFMVKQIDQIAIKIKETKDNDRLLGELDCLNREWPKSKECRLPLNISYSIKEIDIRACTFISSFTMPIKLVFKNNDTTANSFYTIYKIGDDLRQDMFVLQMINVMNQLWLEEDLDLNLITFQCLQTGNRRGFIEMVTNAETLKEIQKGAVMNAFKKSCINDWLRSHNPKIGNFKKAVDNFTRSCAAYSVATYLLGIGDRHNDNIMVKYTGHVFHIDFGKYLGDAQTFAGFKRDRNPILFTSDMFYVINQAKEPNYRFQEFIELCCKSFQILRKNYNHLLALIELMIDSGIPGLNRNAIQYVYKNLMIDLDEDEASNALTKMIHDSLSKFASFNFAIHTLAQPKTVTSSNYFSFITHIFNSETDGKIVSIKLEGNESTKFNNTKELIKCLVNRETEFESNEVYRTFDEFCELYSVLHKTFPTLKLAETPSYHKFKETKHFLKKFLLVETFLREIMSLHAEISQCEIIYTFFHPILRDKNQETLYLSRNSDTLSTNSNEAHEMLEENYEPDIKGEVKLKLRFKDNKFVVNCLQCRNLKPPFNQSVSSIKPYVKCYLRPDYTKATKKKVQALFNGPNPIFTETMEYEINYDDLKHRTLELSVLNNRINFKDKIGSVEISLLNMNLKSEFVKWYYLR</sequence>
<dbReference type="InterPro" id="IPR018936">
    <property type="entry name" value="PI3/4_kinase_CS"/>
</dbReference>
<evidence type="ECO:0000256" key="3">
    <source>
        <dbReference type="ARBA" id="ARBA00022777"/>
    </source>
</evidence>
<dbReference type="PANTHER" id="PTHR10048:SF14">
    <property type="entry name" value="LD28067P"/>
    <property type="match status" value="1"/>
</dbReference>
<comment type="catalytic activity">
    <reaction evidence="6">
        <text>a 1,2-diacyl-sn-glycero-3-phospho-(1D-myo-inositol) + ATP = a 1,2-diacyl-sn-glycero-3-phospho-(1D-myo-inositol-3-phosphate) + ADP + H(+)</text>
        <dbReference type="Rhea" id="RHEA:12709"/>
        <dbReference type="ChEBI" id="CHEBI:15378"/>
        <dbReference type="ChEBI" id="CHEBI:30616"/>
        <dbReference type="ChEBI" id="CHEBI:57880"/>
        <dbReference type="ChEBI" id="CHEBI:58088"/>
        <dbReference type="ChEBI" id="CHEBI:456216"/>
        <dbReference type="EC" id="2.7.1.137"/>
    </reaction>
    <physiologicalReaction direction="left-to-right" evidence="6">
        <dbReference type="Rhea" id="RHEA:12710"/>
    </physiologicalReaction>
</comment>
<dbReference type="InterPro" id="IPR035892">
    <property type="entry name" value="C2_domain_sf"/>
</dbReference>
<evidence type="ECO:0000313" key="16">
    <source>
        <dbReference type="EMBL" id="CAF0813597.1"/>
    </source>
</evidence>
<dbReference type="Pfam" id="PF00454">
    <property type="entry name" value="PI3_PI4_kinase"/>
    <property type="match status" value="1"/>
</dbReference>
<dbReference type="SUPFAM" id="SSF48371">
    <property type="entry name" value="ARM repeat"/>
    <property type="match status" value="1"/>
</dbReference>
<dbReference type="Proteomes" id="UP000663879">
    <property type="component" value="Unassembled WGS sequence"/>
</dbReference>
<evidence type="ECO:0000256" key="1">
    <source>
        <dbReference type="ARBA" id="ARBA00022679"/>
    </source>
</evidence>
<dbReference type="InterPro" id="IPR036940">
    <property type="entry name" value="PI3/4_kinase_cat_sf"/>
</dbReference>
<dbReference type="InterPro" id="IPR042236">
    <property type="entry name" value="PI3K_accessory_sf"/>
</dbReference>
<dbReference type="InterPro" id="IPR046345">
    <property type="entry name" value="TraB_PrgY-like"/>
</dbReference>
<dbReference type="InterPro" id="IPR000341">
    <property type="entry name" value="PI3K_Ras-bd_dom"/>
</dbReference>
<gene>
    <name evidence="16" type="ORF">OXX778_LOCUS7100</name>
</gene>
<dbReference type="InterPro" id="IPR001683">
    <property type="entry name" value="PX_dom"/>
</dbReference>
<dbReference type="Gene3D" id="1.25.40.70">
    <property type="entry name" value="Phosphatidylinositol 3-kinase, accessory domain (PIK)"/>
    <property type="match status" value="1"/>
</dbReference>
<evidence type="ECO:0000259" key="12">
    <source>
        <dbReference type="PROSITE" id="PS50290"/>
    </source>
</evidence>